<sequence>MQTGFAPSNNMPRRHSSLLRATAFAAVALLVYSPFSNSQTKPAPVEPAQLKIDSAKIVSPVSPMLYGMMTEEINHAFDGGLYAELLQNHTFRRSWMGIEHWDLVRNGNAAAELSSDEHSGPSKALPYSMKIQVTSASDGAEAGVTTAGYWGIPLKPHTTYKGSFYAKVDSDAPITAKLINDKSGASAGEAKIDLKSGDWARYEYTITTGQIVASTANHLVLTVARPGTIWLQAASLMPPTFHNTPNGNRIDLMEKMADLHPKFLRLPGGNYLEGDRLEDWYNWKETIGPIVDRPGHQAPWSYYSSDGLGLLEFLEWCEDLKIEPILAIYAGYALGGKHIEAGKNMEPFVQAALDEIEYVTGDSSTKWGAERAKDGHPAPFPLHYIEIGNEDWLDKSGSYDSRYPQFAHAIRKAYPQYKLIATTPVKTDHPEEQPDVIDDHYYKPPAEMMDFVHHYDNAPRNGPKIFVGEWASMSGSPTPNFGSALGDAAWMTSMERNSDLIILSAYAPLLVNINPGGMQWSPDLIGYDGLESYGSPSFYAQSLFAAHLGDGTPESSISGAQERFFYSATVGSSDHVLHLKFVNASTIEQPLTLDVAGIKASGEATVISLHAASFEATNSMSDPKQIVPHTITRPVGSAPWKHTVPPLTIQIVDVPLH</sequence>
<comment type="catalytic activity">
    <reaction evidence="1">
        <text>Hydrolysis of terminal non-reducing alpha-L-arabinofuranoside residues in alpha-L-arabinosides.</text>
        <dbReference type="EC" id="3.2.1.55"/>
    </reaction>
</comment>
<dbReference type="SUPFAM" id="SSF51445">
    <property type="entry name" value="(Trans)glycosidases"/>
    <property type="match status" value="1"/>
</dbReference>
<comment type="caution">
    <text evidence="8">The sequence shown here is derived from an EMBL/GenBank/DDBJ whole genome shotgun (WGS) entry which is preliminary data.</text>
</comment>
<dbReference type="SMART" id="SM00813">
    <property type="entry name" value="Alpha-L-AF_C"/>
    <property type="match status" value="1"/>
</dbReference>
<keyword evidence="9" id="KW-1185">Reference proteome</keyword>
<protein>
    <recommendedName>
        <fullName evidence="3">non-reducing end alpha-L-arabinofuranosidase</fullName>
        <ecNumber evidence="3">3.2.1.55</ecNumber>
    </recommendedName>
</protein>
<dbReference type="InterPro" id="IPR051563">
    <property type="entry name" value="Glycosyl_Hydrolase_51"/>
</dbReference>
<evidence type="ECO:0000259" key="7">
    <source>
        <dbReference type="SMART" id="SM00813"/>
    </source>
</evidence>
<dbReference type="InterPro" id="IPR013780">
    <property type="entry name" value="Glyco_hydro_b"/>
</dbReference>
<dbReference type="PANTHER" id="PTHR31776">
    <property type="entry name" value="ALPHA-L-ARABINOFURANOSIDASE 1"/>
    <property type="match status" value="1"/>
</dbReference>
<dbReference type="SUPFAM" id="SSF51011">
    <property type="entry name" value="Glycosyl hydrolase domain"/>
    <property type="match status" value="1"/>
</dbReference>
<evidence type="ECO:0000313" key="9">
    <source>
        <dbReference type="Proteomes" id="UP000540989"/>
    </source>
</evidence>
<dbReference type="GO" id="GO:0046556">
    <property type="term" value="F:alpha-L-arabinofuranosidase activity"/>
    <property type="evidence" value="ECO:0007669"/>
    <property type="project" value="UniProtKB-EC"/>
</dbReference>
<dbReference type="GO" id="GO:0046373">
    <property type="term" value="P:L-arabinose metabolic process"/>
    <property type="evidence" value="ECO:0007669"/>
    <property type="project" value="InterPro"/>
</dbReference>
<evidence type="ECO:0000313" key="8">
    <source>
        <dbReference type="EMBL" id="MBB5057892.1"/>
    </source>
</evidence>
<dbReference type="AlphaFoldDB" id="A0A7W7ZDN1"/>
<comment type="similarity">
    <text evidence="2">Belongs to the glycosyl hydrolase 51 family.</text>
</comment>
<dbReference type="EC" id="3.2.1.55" evidence="3"/>
<keyword evidence="4" id="KW-0732">Signal</keyword>
<dbReference type="InterPro" id="IPR008979">
    <property type="entry name" value="Galactose-bd-like_sf"/>
</dbReference>
<evidence type="ECO:0000256" key="2">
    <source>
        <dbReference type="ARBA" id="ARBA00007186"/>
    </source>
</evidence>
<dbReference type="InterPro" id="IPR055235">
    <property type="entry name" value="ASD1_cat"/>
</dbReference>
<dbReference type="Pfam" id="PF22848">
    <property type="entry name" value="ASD1_dom"/>
    <property type="match status" value="1"/>
</dbReference>
<dbReference type="PANTHER" id="PTHR31776:SF0">
    <property type="entry name" value="ALPHA-L-ARABINOFURANOSIDASE 1"/>
    <property type="match status" value="1"/>
</dbReference>
<organism evidence="8 9">
    <name type="scientific">Granulicella aggregans</name>
    <dbReference type="NCBI Taxonomy" id="474949"/>
    <lineage>
        <taxon>Bacteria</taxon>
        <taxon>Pseudomonadati</taxon>
        <taxon>Acidobacteriota</taxon>
        <taxon>Terriglobia</taxon>
        <taxon>Terriglobales</taxon>
        <taxon>Acidobacteriaceae</taxon>
        <taxon>Granulicella</taxon>
    </lineage>
</organism>
<evidence type="ECO:0000256" key="6">
    <source>
        <dbReference type="ARBA" id="ARBA00023180"/>
    </source>
</evidence>
<dbReference type="Pfam" id="PF06964">
    <property type="entry name" value="Alpha-L-AF_C"/>
    <property type="match status" value="1"/>
</dbReference>
<dbReference type="InterPro" id="IPR017853">
    <property type="entry name" value="GH"/>
</dbReference>
<dbReference type="EMBL" id="JACHIP010000003">
    <property type="protein sequence ID" value="MBB5057892.1"/>
    <property type="molecule type" value="Genomic_DNA"/>
</dbReference>
<dbReference type="Gene3D" id="2.60.120.260">
    <property type="entry name" value="Galactose-binding domain-like"/>
    <property type="match status" value="1"/>
</dbReference>
<dbReference type="InterPro" id="IPR010720">
    <property type="entry name" value="Alpha-L-AF_C"/>
</dbReference>
<dbReference type="Gene3D" id="3.20.20.80">
    <property type="entry name" value="Glycosidases"/>
    <property type="match status" value="1"/>
</dbReference>
<keyword evidence="6" id="KW-0325">Glycoprotein</keyword>
<dbReference type="Proteomes" id="UP000540989">
    <property type="component" value="Unassembled WGS sequence"/>
</dbReference>
<gene>
    <name evidence="8" type="ORF">HDF16_002598</name>
</gene>
<keyword evidence="8" id="KW-0326">Glycosidase</keyword>
<evidence type="ECO:0000256" key="1">
    <source>
        <dbReference type="ARBA" id="ARBA00001462"/>
    </source>
</evidence>
<dbReference type="InterPro" id="IPR003305">
    <property type="entry name" value="CenC_carb-bd"/>
</dbReference>
<feature type="domain" description="Alpha-L-arabinofuranosidase C-terminal" evidence="7">
    <location>
        <begin position="468"/>
        <end position="648"/>
    </location>
</feature>
<dbReference type="SUPFAM" id="SSF49785">
    <property type="entry name" value="Galactose-binding domain-like"/>
    <property type="match status" value="1"/>
</dbReference>
<dbReference type="RefSeq" id="WP_246409040.1">
    <property type="nucleotide sequence ID" value="NZ_JACHIP010000003.1"/>
</dbReference>
<evidence type="ECO:0000256" key="3">
    <source>
        <dbReference type="ARBA" id="ARBA00012670"/>
    </source>
</evidence>
<accession>A0A7W7ZDN1</accession>
<name>A0A7W7ZDN1_9BACT</name>
<keyword evidence="5 8" id="KW-0378">Hydrolase</keyword>
<proteinExistence type="inferred from homology"/>
<dbReference type="Gene3D" id="2.60.40.1180">
    <property type="entry name" value="Golgi alpha-mannosidase II"/>
    <property type="match status" value="1"/>
</dbReference>
<dbReference type="Pfam" id="PF02018">
    <property type="entry name" value="CBM_4_9"/>
    <property type="match status" value="1"/>
</dbReference>
<reference evidence="8 9" key="1">
    <citation type="submission" date="2020-08" db="EMBL/GenBank/DDBJ databases">
        <title>Genomic Encyclopedia of Type Strains, Phase IV (KMG-V): Genome sequencing to study the core and pangenomes of soil and plant-associated prokaryotes.</title>
        <authorList>
            <person name="Whitman W."/>
        </authorList>
    </citation>
    <scope>NUCLEOTIDE SEQUENCE [LARGE SCALE GENOMIC DNA]</scope>
    <source>
        <strain evidence="8 9">M8UP14</strain>
    </source>
</reference>
<evidence type="ECO:0000256" key="5">
    <source>
        <dbReference type="ARBA" id="ARBA00022801"/>
    </source>
</evidence>
<evidence type="ECO:0000256" key="4">
    <source>
        <dbReference type="ARBA" id="ARBA00022729"/>
    </source>
</evidence>